<dbReference type="EMBL" id="CP036260">
    <property type="protein sequence ID" value="QDR83481.1"/>
    <property type="molecule type" value="Genomic_DNA"/>
</dbReference>
<proteinExistence type="predicted"/>
<dbReference type="AlphaFoldDB" id="A0A517E1K4"/>
<accession>A0A517E1K4</accession>
<keyword evidence="2" id="KW-0808">Transferase</keyword>
<dbReference type="GO" id="GO:0032259">
    <property type="term" value="P:methylation"/>
    <property type="evidence" value="ECO:0007669"/>
    <property type="project" value="UniProtKB-KW"/>
</dbReference>
<dbReference type="InterPro" id="IPR052024">
    <property type="entry name" value="Methanogen_methyltrans"/>
</dbReference>
<dbReference type="InterPro" id="IPR000257">
    <property type="entry name" value="Uroporphyrinogen_deCOase"/>
</dbReference>
<dbReference type="Proteomes" id="UP000320776">
    <property type="component" value="Plasmid pSPTER"/>
</dbReference>
<dbReference type="Pfam" id="PF01208">
    <property type="entry name" value="URO-D"/>
    <property type="match status" value="1"/>
</dbReference>
<feature type="domain" description="Uroporphyrinogen decarboxylase (URO-D)" evidence="1">
    <location>
        <begin position="205"/>
        <end position="399"/>
    </location>
</feature>
<reference evidence="2 3" key="1">
    <citation type="submission" date="2019-02" db="EMBL/GenBank/DDBJ databases">
        <title>Closed genome of Sporomusa termitida DSM 4440.</title>
        <authorList>
            <person name="Poehlein A."/>
            <person name="Daniel R."/>
        </authorList>
    </citation>
    <scope>NUCLEOTIDE SEQUENCE [LARGE SCALE GENOMIC DNA]</scope>
    <source>
        <strain evidence="2 3">DSM 4440</strain>
        <plasmid evidence="3">pspter</plasmid>
    </source>
</reference>
<sequence>MAKIQNVNNRNFRMFLLISNSGAKKFDLMRHEGEKLNLNTNLLKERKARIRKAFSLEKPDRTPVVLMADAFCATHMGVKLSDFCSSLTYSNQVMVDSMKELQADAICHVTGYAPIMPLSFMSRVKLPGVNLPDNALWQLDEQEMMTTEDYDIILNKGWMPFMTDYMENRLKIQLEPLFAELAEWPQYIRNFENNGTAVLTPVNGTVVYELLNGGRSMPSFVKDLYKIPDKVEAVLDVIQKETSGRLRHKIHEVKPEVVFLSPARGASEFFGPKLWQRFVWKYLKATADVIIEEGADVCLHLDAHWERDLEFFRAFPKGRCLFDTDGATDIYKIKAVLGDIMAIKGDVPAAMLALGTPDDVYNYSTRLIEDMGPGFILSSGCSIPPNAKVENVKAMISAATGK</sequence>
<dbReference type="GO" id="GO:0008168">
    <property type="term" value="F:methyltransferase activity"/>
    <property type="evidence" value="ECO:0007669"/>
    <property type="project" value="UniProtKB-KW"/>
</dbReference>
<evidence type="ECO:0000313" key="2">
    <source>
        <dbReference type="EMBL" id="QDR83481.1"/>
    </source>
</evidence>
<dbReference type="KEGG" id="sted:SPTER_49720"/>
<protein>
    <submittedName>
        <fullName evidence="2">Methyltransferase, MtaA/CmuA family</fullName>
    </submittedName>
</protein>
<geneLocation type="plasmid" evidence="3">
    <name>pspter</name>
</geneLocation>
<name>A0A517E1K4_9FIRM</name>
<keyword evidence="2" id="KW-0614">Plasmid</keyword>
<organism evidence="2 3">
    <name type="scientific">Sporomusa termitida</name>
    <dbReference type="NCBI Taxonomy" id="2377"/>
    <lineage>
        <taxon>Bacteria</taxon>
        <taxon>Bacillati</taxon>
        <taxon>Bacillota</taxon>
        <taxon>Negativicutes</taxon>
        <taxon>Selenomonadales</taxon>
        <taxon>Sporomusaceae</taxon>
        <taxon>Sporomusa</taxon>
    </lineage>
</organism>
<dbReference type="InterPro" id="IPR038071">
    <property type="entry name" value="UROD/MetE-like_sf"/>
</dbReference>
<dbReference type="GO" id="GO:0006779">
    <property type="term" value="P:porphyrin-containing compound biosynthetic process"/>
    <property type="evidence" value="ECO:0007669"/>
    <property type="project" value="InterPro"/>
</dbReference>
<dbReference type="GO" id="GO:0004853">
    <property type="term" value="F:uroporphyrinogen decarboxylase activity"/>
    <property type="evidence" value="ECO:0007669"/>
    <property type="project" value="InterPro"/>
</dbReference>
<gene>
    <name evidence="2" type="ORF">SPTER_49720</name>
</gene>
<keyword evidence="2" id="KW-0489">Methyltransferase</keyword>
<keyword evidence="3" id="KW-1185">Reference proteome</keyword>
<evidence type="ECO:0000259" key="1">
    <source>
        <dbReference type="Pfam" id="PF01208"/>
    </source>
</evidence>
<dbReference type="Gene3D" id="3.20.20.210">
    <property type="match status" value="1"/>
</dbReference>
<dbReference type="PANTHER" id="PTHR47099:SF1">
    <property type="entry name" value="METHYLCOBAMIDE:COM METHYLTRANSFERASE MTBA"/>
    <property type="match status" value="1"/>
</dbReference>
<dbReference type="PANTHER" id="PTHR47099">
    <property type="entry name" value="METHYLCOBAMIDE:COM METHYLTRANSFERASE MTBA"/>
    <property type="match status" value="1"/>
</dbReference>
<evidence type="ECO:0000313" key="3">
    <source>
        <dbReference type="Proteomes" id="UP000320776"/>
    </source>
</evidence>
<dbReference type="SUPFAM" id="SSF51726">
    <property type="entry name" value="UROD/MetE-like"/>
    <property type="match status" value="1"/>
</dbReference>